<keyword evidence="2" id="KW-0472">Membrane</keyword>
<sequence>MTYPPQQGPPPGQQPGQFGQGQPYQGQPYQGQPYQGQQSFGQQQYPPQQQYPGQGYPPPGPPPKKKTGLIVGISAGVVVLLALGITGFVAPGFFLGDDAGSTNATGSPADTASSFVTALTGHHQEAVSALYCADADSKSRQYGVDIVNKKFTVALDQPPTGDTAALTVDNAGKKIMFDAKLANQGGKWCVQKMTLVFARNPGANGGSPTGGKTSTAPTAGSAPAADPAQGQELAQKFVAAVNAKDQGTALGFGCQRAETMLKAGINRLGDSPAIALGSAKPGPGGSLSFTLTGTTSDGKTVGGTVQVTNSTGTYCVQNMLVLVN</sequence>
<dbReference type="Proteomes" id="UP000199515">
    <property type="component" value="Unassembled WGS sequence"/>
</dbReference>
<feature type="region of interest" description="Disordered" evidence="1">
    <location>
        <begin position="201"/>
        <end position="228"/>
    </location>
</feature>
<dbReference type="STRING" id="589385.SAMN05421504_102678"/>
<feature type="compositionally biased region" description="Pro residues" evidence="1">
    <location>
        <begin position="1"/>
        <end position="13"/>
    </location>
</feature>
<proteinExistence type="predicted"/>
<protein>
    <recommendedName>
        <fullName evidence="5">DUF4878 domain-containing protein</fullName>
    </recommendedName>
</protein>
<name>A0A1H2ZVA5_9PSEU</name>
<keyword evidence="2" id="KW-0812">Transmembrane</keyword>
<evidence type="ECO:0008006" key="5">
    <source>
        <dbReference type="Google" id="ProtNLM"/>
    </source>
</evidence>
<feature type="transmembrane region" description="Helical" evidence="2">
    <location>
        <begin position="69"/>
        <end position="94"/>
    </location>
</feature>
<feature type="region of interest" description="Disordered" evidence="1">
    <location>
        <begin position="1"/>
        <end position="67"/>
    </location>
</feature>
<reference evidence="3 4" key="1">
    <citation type="submission" date="2016-10" db="EMBL/GenBank/DDBJ databases">
        <authorList>
            <person name="de Groot N.N."/>
        </authorList>
    </citation>
    <scope>NUCLEOTIDE SEQUENCE [LARGE SCALE GENOMIC DNA]</scope>
    <source>
        <strain evidence="3 4">CPCC 202699</strain>
    </source>
</reference>
<gene>
    <name evidence="3" type="ORF">SAMN05421504_102678</name>
</gene>
<evidence type="ECO:0000313" key="4">
    <source>
        <dbReference type="Proteomes" id="UP000199515"/>
    </source>
</evidence>
<evidence type="ECO:0000256" key="2">
    <source>
        <dbReference type="SAM" id="Phobius"/>
    </source>
</evidence>
<feature type="compositionally biased region" description="Low complexity" evidence="1">
    <location>
        <begin position="210"/>
        <end position="228"/>
    </location>
</feature>
<keyword evidence="4" id="KW-1185">Reference proteome</keyword>
<accession>A0A1H2ZVA5</accession>
<dbReference type="OrthoDB" id="3638496at2"/>
<organism evidence="3 4">
    <name type="scientific">Amycolatopsis xylanica</name>
    <dbReference type="NCBI Taxonomy" id="589385"/>
    <lineage>
        <taxon>Bacteria</taxon>
        <taxon>Bacillati</taxon>
        <taxon>Actinomycetota</taxon>
        <taxon>Actinomycetes</taxon>
        <taxon>Pseudonocardiales</taxon>
        <taxon>Pseudonocardiaceae</taxon>
        <taxon>Amycolatopsis</taxon>
    </lineage>
</organism>
<evidence type="ECO:0000313" key="3">
    <source>
        <dbReference type="EMBL" id="SDX21227.1"/>
    </source>
</evidence>
<feature type="compositionally biased region" description="Low complexity" evidence="1">
    <location>
        <begin position="14"/>
        <end position="54"/>
    </location>
</feature>
<dbReference type="EMBL" id="FNON01000002">
    <property type="protein sequence ID" value="SDX21227.1"/>
    <property type="molecule type" value="Genomic_DNA"/>
</dbReference>
<dbReference type="RefSeq" id="WP_091288532.1">
    <property type="nucleotide sequence ID" value="NZ_FNON01000002.1"/>
</dbReference>
<keyword evidence="2" id="KW-1133">Transmembrane helix</keyword>
<dbReference type="AlphaFoldDB" id="A0A1H2ZVA5"/>
<evidence type="ECO:0000256" key="1">
    <source>
        <dbReference type="SAM" id="MobiDB-lite"/>
    </source>
</evidence>